<gene>
    <name evidence="1" type="ORF">SBA5_440025</name>
</gene>
<accession>A0A2N9LLV7</accession>
<evidence type="ECO:0000313" key="2">
    <source>
        <dbReference type="Proteomes" id="UP000239735"/>
    </source>
</evidence>
<dbReference type="Proteomes" id="UP000239735">
    <property type="component" value="Unassembled WGS sequence"/>
</dbReference>
<organism evidence="1 2">
    <name type="scientific">Candidatus Sulfuritelmatomonas gaucii</name>
    <dbReference type="NCBI Taxonomy" id="2043161"/>
    <lineage>
        <taxon>Bacteria</taxon>
        <taxon>Pseudomonadati</taxon>
        <taxon>Acidobacteriota</taxon>
        <taxon>Terriglobia</taxon>
        <taxon>Terriglobales</taxon>
        <taxon>Acidobacteriaceae</taxon>
        <taxon>Candidatus Sulfuritelmatomonas</taxon>
    </lineage>
</organism>
<name>A0A2N9LLV7_9BACT</name>
<evidence type="ECO:0000313" key="1">
    <source>
        <dbReference type="EMBL" id="SPE24229.1"/>
    </source>
</evidence>
<proteinExistence type="predicted"/>
<dbReference type="EMBL" id="OKRB01000102">
    <property type="protein sequence ID" value="SPE24229.1"/>
    <property type="molecule type" value="Genomic_DNA"/>
</dbReference>
<dbReference type="AlphaFoldDB" id="A0A2N9LLV7"/>
<sequence>MLFKLNRLQAYGLDRFAIDKLLNSVMPHAFFNFFQSTSLYSSGTNETSSKALWSQQQTPFRHQILQLDFGFG</sequence>
<reference evidence="2" key="1">
    <citation type="submission" date="2018-02" db="EMBL/GenBank/DDBJ databases">
        <authorList>
            <person name="Hausmann B."/>
        </authorList>
    </citation>
    <scope>NUCLEOTIDE SEQUENCE [LARGE SCALE GENOMIC DNA]</scope>
    <source>
        <strain evidence="2">Peat soil MAG SbA5</strain>
    </source>
</reference>
<protein>
    <submittedName>
        <fullName evidence="1">Uncharacterized protein</fullName>
    </submittedName>
</protein>